<accession>A0ABS4PZV7</accession>
<gene>
    <name evidence="1" type="ORF">JOM49_006482</name>
</gene>
<organism evidence="1 2">
    <name type="scientific">Amycolatopsis magusensis</name>
    <dbReference type="NCBI Taxonomy" id="882444"/>
    <lineage>
        <taxon>Bacteria</taxon>
        <taxon>Bacillati</taxon>
        <taxon>Actinomycetota</taxon>
        <taxon>Actinomycetes</taxon>
        <taxon>Pseudonocardiales</taxon>
        <taxon>Pseudonocardiaceae</taxon>
        <taxon>Amycolatopsis</taxon>
    </lineage>
</organism>
<reference evidence="1 2" key="1">
    <citation type="submission" date="2021-03" db="EMBL/GenBank/DDBJ databases">
        <title>Sequencing the genomes of 1000 actinobacteria strains.</title>
        <authorList>
            <person name="Klenk H.-P."/>
        </authorList>
    </citation>
    <scope>NUCLEOTIDE SEQUENCE [LARGE SCALE GENOMIC DNA]</scope>
    <source>
        <strain evidence="1 2">DSM 45510</strain>
    </source>
</reference>
<name>A0ABS4PZV7_9PSEU</name>
<evidence type="ECO:0000313" key="2">
    <source>
        <dbReference type="Proteomes" id="UP000741013"/>
    </source>
</evidence>
<dbReference type="Pfam" id="PF10706">
    <property type="entry name" value="Aminoglyc_resit"/>
    <property type="match status" value="1"/>
</dbReference>
<protein>
    <submittedName>
        <fullName evidence="1">Lincosamide nucleotidyltransferase A/C/D/E</fullName>
    </submittedName>
</protein>
<dbReference type="Proteomes" id="UP000741013">
    <property type="component" value="Unassembled WGS sequence"/>
</dbReference>
<keyword evidence="2" id="KW-1185">Reference proteome</keyword>
<dbReference type="RefSeq" id="WP_209667908.1">
    <property type="nucleotide sequence ID" value="NZ_JAGGMS010000001.1"/>
</dbReference>
<sequence length="161" mass="17369">MEAALVLELLREVDAAGARVWIGGGWGVDALVGRQTRPHADLDLIHDETGEPAALAVLADAGFAETLNLRPVRFVWDGPAEVDLHPVTFAADGSATQAADDQGATFHYPADCFVTGRIDGVEVPCLSVAQQLRFHQGYPPRDRDRHDMALLRAEFGVNPAF</sequence>
<dbReference type="InterPro" id="IPR019646">
    <property type="entry name" value="Aminoglyc_AdlTrfase"/>
</dbReference>
<evidence type="ECO:0000313" key="1">
    <source>
        <dbReference type="EMBL" id="MBP2184956.1"/>
    </source>
</evidence>
<proteinExistence type="predicted"/>
<comment type="caution">
    <text evidence="1">The sequence shown here is derived from an EMBL/GenBank/DDBJ whole genome shotgun (WGS) entry which is preliminary data.</text>
</comment>
<dbReference type="Gene3D" id="3.30.460.40">
    <property type="match status" value="1"/>
</dbReference>
<dbReference type="EMBL" id="JAGGMS010000001">
    <property type="protein sequence ID" value="MBP2184956.1"/>
    <property type="molecule type" value="Genomic_DNA"/>
</dbReference>